<name>A0A0D0CXM6_9AGAM</name>
<reference evidence="2" key="2">
    <citation type="submission" date="2015-01" db="EMBL/GenBank/DDBJ databases">
        <title>Evolutionary Origins and Diversification of the Mycorrhizal Mutualists.</title>
        <authorList>
            <consortium name="DOE Joint Genome Institute"/>
            <consortium name="Mycorrhizal Genomics Consortium"/>
            <person name="Kohler A."/>
            <person name="Kuo A."/>
            <person name="Nagy L.G."/>
            <person name="Floudas D."/>
            <person name="Copeland A."/>
            <person name="Barry K.W."/>
            <person name="Cichocki N."/>
            <person name="Veneault-Fourrey C."/>
            <person name="LaButti K."/>
            <person name="Lindquist E.A."/>
            <person name="Lipzen A."/>
            <person name="Lundell T."/>
            <person name="Morin E."/>
            <person name="Murat C."/>
            <person name="Riley R."/>
            <person name="Ohm R."/>
            <person name="Sun H."/>
            <person name="Tunlid A."/>
            <person name="Henrissat B."/>
            <person name="Grigoriev I.V."/>
            <person name="Hibbett D.S."/>
            <person name="Martin F."/>
        </authorList>
    </citation>
    <scope>NUCLEOTIDE SEQUENCE [LARGE SCALE GENOMIC DNA]</scope>
    <source>
        <strain evidence="2">Ve08.2h10</strain>
    </source>
</reference>
<accession>A0A0D0CXM6</accession>
<dbReference type="InParanoid" id="A0A0D0CXM6"/>
<sequence length="81" mass="9054">VPSGHDVSTYNGIMSIQPSDAWQGPFYMVTRGRLIGIFACWFNAGPQVMGVCRSNCQKVDSVEMGRRLMLDAIDDHLVMYL</sequence>
<organism evidence="1 2">
    <name type="scientific">Paxillus rubicundulus Ve08.2h10</name>
    <dbReference type="NCBI Taxonomy" id="930991"/>
    <lineage>
        <taxon>Eukaryota</taxon>
        <taxon>Fungi</taxon>
        <taxon>Dikarya</taxon>
        <taxon>Basidiomycota</taxon>
        <taxon>Agaricomycotina</taxon>
        <taxon>Agaricomycetes</taxon>
        <taxon>Agaricomycetidae</taxon>
        <taxon>Boletales</taxon>
        <taxon>Paxilineae</taxon>
        <taxon>Paxillaceae</taxon>
        <taxon>Paxillus</taxon>
    </lineage>
</organism>
<dbReference type="STRING" id="930991.A0A0D0CXM6"/>
<dbReference type="HOGENOM" id="CLU_180224_0_0_1"/>
<feature type="non-terminal residue" evidence="1">
    <location>
        <position position="1"/>
    </location>
</feature>
<evidence type="ECO:0000313" key="1">
    <source>
        <dbReference type="EMBL" id="KIK72149.1"/>
    </source>
</evidence>
<dbReference type="AlphaFoldDB" id="A0A0D0CXM6"/>
<gene>
    <name evidence="1" type="ORF">PAXRUDRAFT_181250</name>
</gene>
<dbReference type="OrthoDB" id="3270804at2759"/>
<reference evidence="1 2" key="1">
    <citation type="submission" date="2014-04" db="EMBL/GenBank/DDBJ databases">
        <authorList>
            <consortium name="DOE Joint Genome Institute"/>
            <person name="Kuo A."/>
            <person name="Kohler A."/>
            <person name="Jargeat P."/>
            <person name="Nagy L.G."/>
            <person name="Floudas D."/>
            <person name="Copeland A."/>
            <person name="Barry K.W."/>
            <person name="Cichocki N."/>
            <person name="Veneault-Fourrey C."/>
            <person name="LaButti K."/>
            <person name="Lindquist E.A."/>
            <person name="Lipzen A."/>
            <person name="Lundell T."/>
            <person name="Morin E."/>
            <person name="Murat C."/>
            <person name="Sun H."/>
            <person name="Tunlid A."/>
            <person name="Henrissat B."/>
            <person name="Grigoriev I.V."/>
            <person name="Hibbett D.S."/>
            <person name="Martin F."/>
            <person name="Nordberg H.P."/>
            <person name="Cantor M.N."/>
            <person name="Hua S.X."/>
        </authorList>
    </citation>
    <scope>NUCLEOTIDE SEQUENCE [LARGE SCALE GENOMIC DNA]</scope>
    <source>
        <strain evidence="1 2">Ve08.2h10</strain>
    </source>
</reference>
<keyword evidence="2" id="KW-1185">Reference proteome</keyword>
<protein>
    <submittedName>
        <fullName evidence="1">Uncharacterized protein</fullName>
    </submittedName>
</protein>
<dbReference type="EMBL" id="KN831176">
    <property type="protein sequence ID" value="KIK72149.1"/>
    <property type="molecule type" value="Genomic_DNA"/>
</dbReference>
<evidence type="ECO:0000313" key="2">
    <source>
        <dbReference type="Proteomes" id="UP000054538"/>
    </source>
</evidence>
<dbReference type="Proteomes" id="UP000054538">
    <property type="component" value="Unassembled WGS sequence"/>
</dbReference>
<proteinExistence type="predicted"/>